<evidence type="ECO:0000313" key="2">
    <source>
        <dbReference type="Proteomes" id="UP000541185"/>
    </source>
</evidence>
<comment type="caution">
    <text evidence="1">The sequence shown here is derived from an EMBL/GenBank/DDBJ whole genome shotgun (WGS) entry which is preliminary data.</text>
</comment>
<reference evidence="1 2" key="1">
    <citation type="submission" date="2020-04" db="EMBL/GenBank/DDBJ databases">
        <title>Ramlibacter sp. G-1-2-2 isolated from soil.</title>
        <authorList>
            <person name="Dahal R.H."/>
        </authorList>
    </citation>
    <scope>NUCLEOTIDE SEQUENCE [LARGE SCALE GENOMIC DNA]</scope>
    <source>
        <strain evidence="1 2">G-1-2-2</strain>
    </source>
</reference>
<dbReference type="RefSeq" id="WP_169422536.1">
    <property type="nucleotide sequence ID" value="NZ_JABBFX010000004.1"/>
</dbReference>
<gene>
    <name evidence="1" type="ORF">HHL11_30930</name>
</gene>
<name>A0A848HCL0_9BURK</name>
<keyword evidence="2" id="KW-1185">Reference proteome</keyword>
<dbReference type="EMBL" id="JABBFX010000004">
    <property type="protein sequence ID" value="NML48204.1"/>
    <property type="molecule type" value="Genomic_DNA"/>
</dbReference>
<accession>A0A848HCL0</accession>
<sequence length="97" mass="10759">MATRLPPRFVPTLTEVVHSGAAPLSPSAEAALSQEQLAQRVLQRVDLVLERRLREAMASVILEQTEALVPLLRERLEHTVRELVAAAVAEEMAARQR</sequence>
<evidence type="ECO:0000313" key="1">
    <source>
        <dbReference type="EMBL" id="NML48204.1"/>
    </source>
</evidence>
<proteinExistence type="predicted"/>
<organism evidence="1 2">
    <name type="scientific">Ramlibacter agri</name>
    <dbReference type="NCBI Taxonomy" id="2728837"/>
    <lineage>
        <taxon>Bacteria</taxon>
        <taxon>Pseudomonadati</taxon>
        <taxon>Pseudomonadota</taxon>
        <taxon>Betaproteobacteria</taxon>
        <taxon>Burkholderiales</taxon>
        <taxon>Comamonadaceae</taxon>
        <taxon>Ramlibacter</taxon>
    </lineage>
</organism>
<dbReference type="AlphaFoldDB" id="A0A848HCL0"/>
<dbReference type="Proteomes" id="UP000541185">
    <property type="component" value="Unassembled WGS sequence"/>
</dbReference>
<protein>
    <recommendedName>
        <fullName evidence="3">DUF2486 family protein</fullName>
    </recommendedName>
</protein>
<evidence type="ECO:0008006" key="3">
    <source>
        <dbReference type="Google" id="ProtNLM"/>
    </source>
</evidence>